<feature type="region of interest" description="Disordered" evidence="6">
    <location>
        <begin position="423"/>
        <end position="443"/>
    </location>
</feature>
<feature type="domain" description="NADH:flavin oxidoreductase/NADH oxidase N-terminal" evidence="7">
    <location>
        <begin position="65"/>
        <end position="412"/>
    </location>
</feature>
<keyword evidence="9" id="KW-1185">Reference proteome</keyword>
<evidence type="ECO:0000313" key="8">
    <source>
        <dbReference type="EMBL" id="PWN20450.1"/>
    </source>
</evidence>
<dbReference type="RefSeq" id="XP_025347610.1">
    <property type="nucleotide sequence ID" value="XM_025490942.1"/>
</dbReference>
<keyword evidence="3" id="KW-0288">FMN</keyword>
<evidence type="ECO:0000256" key="2">
    <source>
        <dbReference type="ARBA" id="ARBA00022630"/>
    </source>
</evidence>
<name>A0A316U5H5_9BASI</name>
<keyword evidence="5" id="KW-0560">Oxidoreductase</keyword>
<dbReference type="Pfam" id="PF00724">
    <property type="entry name" value="Oxidored_FMN"/>
    <property type="match status" value="1"/>
</dbReference>
<organism evidence="8 9">
    <name type="scientific">Pseudomicrostroma glucosiphilum</name>
    <dbReference type="NCBI Taxonomy" id="1684307"/>
    <lineage>
        <taxon>Eukaryota</taxon>
        <taxon>Fungi</taxon>
        <taxon>Dikarya</taxon>
        <taxon>Basidiomycota</taxon>
        <taxon>Ustilaginomycotina</taxon>
        <taxon>Exobasidiomycetes</taxon>
        <taxon>Microstromatales</taxon>
        <taxon>Microstromatales incertae sedis</taxon>
        <taxon>Pseudomicrostroma</taxon>
    </lineage>
</organism>
<evidence type="ECO:0000256" key="5">
    <source>
        <dbReference type="ARBA" id="ARBA00023002"/>
    </source>
</evidence>
<dbReference type="InterPro" id="IPR013785">
    <property type="entry name" value="Aldolase_TIM"/>
</dbReference>
<evidence type="ECO:0000256" key="6">
    <source>
        <dbReference type="SAM" id="MobiDB-lite"/>
    </source>
</evidence>
<dbReference type="GeneID" id="37012676"/>
<dbReference type="PANTHER" id="PTHR43303">
    <property type="entry name" value="NADPH DEHYDROGENASE C23G7.10C-RELATED"/>
    <property type="match status" value="1"/>
</dbReference>
<dbReference type="GO" id="GO:0010181">
    <property type="term" value="F:FMN binding"/>
    <property type="evidence" value="ECO:0007669"/>
    <property type="project" value="InterPro"/>
</dbReference>
<evidence type="ECO:0000256" key="4">
    <source>
        <dbReference type="ARBA" id="ARBA00022857"/>
    </source>
</evidence>
<dbReference type="InterPro" id="IPR044152">
    <property type="entry name" value="YqjM-like"/>
</dbReference>
<sequence length="443" mass="48202">MSPSATTRSSAGLWPQDKPIALANSSFVPTRHGHPAPGTVPDDIVPEGEKKPKLFEQAKLPHSDLVLKNRAVVSPMCQYSARNGVPTPYHLAHLGQFALHGAGTIMVEASGVTSAGRITPQDLGIWSDEQIAAHASLVTSLKSFTEGLTMGVQLAHAGRKASTWSPFYRGDRKSPHYVSDAEGGWEKDTVGPSPIPYGEGWITPRELTTKELQDIIQSFVVAARRAFNECGYDFIEIHSAHGYLLDSLNSPLSNKRTDQYGGSFENRTRALREIISQIKKEFPHKSVWLRIGSTNFAEHVEDPSWGIEDTKRLAQELGEAGEVDVIDCSAGGLVPFQKINPRPGYQVPFAEGVSSLGIAKSKLLVGSVGMLEGPDVHQPGHLAEEVLQKGQADLIFLARGFLANPSWVEDSATQLMGTRCAGNPQYHRVHPAKRPPPRAQNHN</sequence>
<dbReference type="STRING" id="1684307.A0A316U5H5"/>
<proteinExistence type="predicted"/>
<feature type="compositionally biased region" description="Basic residues" evidence="6">
    <location>
        <begin position="427"/>
        <end position="436"/>
    </location>
</feature>
<dbReference type="GO" id="GO:0003959">
    <property type="term" value="F:NADPH dehydrogenase activity"/>
    <property type="evidence" value="ECO:0007669"/>
    <property type="project" value="InterPro"/>
</dbReference>
<keyword evidence="2" id="KW-0285">Flavoprotein</keyword>
<dbReference type="EMBL" id="KZ819328">
    <property type="protein sequence ID" value="PWN20450.1"/>
    <property type="molecule type" value="Genomic_DNA"/>
</dbReference>
<dbReference type="CDD" id="cd02932">
    <property type="entry name" value="OYE_YqiM_FMN"/>
    <property type="match status" value="1"/>
</dbReference>
<reference evidence="8 9" key="1">
    <citation type="journal article" date="2018" name="Mol. Biol. Evol.">
        <title>Broad Genomic Sampling Reveals a Smut Pathogenic Ancestry of the Fungal Clade Ustilaginomycotina.</title>
        <authorList>
            <person name="Kijpornyongpan T."/>
            <person name="Mondo S.J."/>
            <person name="Barry K."/>
            <person name="Sandor L."/>
            <person name="Lee J."/>
            <person name="Lipzen A."/>
            <person name="Pangilinan J."/>
            <person name="LaButti K."/>
            <person name="Hainaut M."/>
            <person name="Henrissat B."/>
            <person name="Grigoriev I.V."/>
            <person name="Spatafora J.W."/>
            <person name="Aime M.C."/>
        </authorList>
    </citation>
    <scope>NUCLEOTIDE SEQUENCE [LARGE SCALE GENOMIC DNA]</scope>
    <source>
        <strain evidence="8 9">MCA 4718</strain>
    </source>
</reference>
<dbReference type="PANTHER" id="PTHR43303:SF4">
    <property type="entry name" value="NADPH DEHYDROGENASE C23G7.10C-RELATED"/>
    <property type="match status" value="1"/>
</dbReference>
<accession>A0A316U5H5</accession>
<dbReference type="Gene3D" id="3.20.20.70">
    <property type="entry name" value="Aldolase class I"/>
    <property type="match status" value="1"/>
</dbReference>
<evidence type="ECO:0000259" key="7">
    <source>
        <dbReference type="Pfam" id="PF00724"/>
    </source>
</evidence>
<gene>
    <name evidence="8" type="ORF">BCV69DRAFT_270939</name>
</gene>
<evidence type="ECO:0000256" key="3">
    <source>
        <dbReference type="ARBA" id="ARBA00022643"/>
    </source>
</evidence>
<dbReference type="AlphaFoldDB" id="A0A316U5H5"/>
<keyword evidence="4" id="KW-0521">NADP</keyword>
<evidence type="ECO:0000256" key="1">
    <source>
        <dbReference type="ARBA" id="ARBA00001917"/>
    </source>
</evidence>
<evidence type="ECO:0000313" key="9">
    <source>
        <dbReference type="Proteomes" id="UP000245942"/>
    </source>
</evidence>
<dbReference type="InterPro" id="IPR001155">
    <property type="entry name" value="OxRdtase_FMN_N"/>
</dbReference>
<comment type="cofactor">
    <cofactor evidence="1">
        <name>FMN</name>
        <dbReference type="ChEBI" id="CHEBI:58210"/>
    </cofactor>
</comment>
<dbReference type="SUPFAM" id="SSF51395">
    <property type="entry name" value="FMN-linked oxidoreductases"/>
    <property type="match status" value="1"/>
</dbReference>
<dbReference type="GO" id="GO:0050661">
    <property type="term" value="F:NADP binding"/>
    <property type="evidence" value="ECO:0007669"/>
    <property type="project" value="InterPro"/>
</dbReference>
<dbReference type="Proteomes" id="UP000245942">
    <property type="component" value="Unassembled WGS sequence"/>
</dbReference>
<protein>
    <submittedName>
        <fullName evidence="8">FMN-linked oxidoreductase</fullName>
    </submittedName>
</protein>
<dbReference type="OrthoDB" id="72788at2759"/>